<dbReference type="NCBIfam" id="NF047509">
    <property type="entry name" value="Rv3131_FMN_oxido"/>
    <property type="match status" value="1"/>
</dbReference>
<dbReference type="InterPro" id="IPR000415">
    <property type="entry name" value="Nitroreductase-like"/>
</dbReference>
<comment type="caution">
    <text evidence="1">The sequence shown here is derived from an EMBL/GenBank/DDBJ whole genome shotgun (WGS) entry which is preliminary data.</text>
</comment>
<protein>
    <submittedName>
        <fullName evidence="1">Nitroreductase</fullName>
    </submittedName>
</protein>
<accession>A0ABS4PXY9</accession>
<dbReference type="PANTHER" id="PTHR23026:SF123">
    <property type="entry name" value="NAD(P)H NITROREDUCTASE RV3131-RELATED"/>
    <property type="match status" value="1"/>
</dbReference>
<keyword evidence="2" id="KW-1185">Reference proteome</keyword>
<dbReference type="PANTHER" id="PTHR23026">
    <property type="entry name" value="NADPH NITROREDUCTASE"/>
    <property type="match status" value="1"/>
</dbReference>
<gene>
    <name evidence="1" type="ORF">JOM49_005225</name>
</gene>
<evidence type="ECO:0000313" key="2">
    <source>
        <dbReference type="Proteomes" id="UP000741013"/>
    </source>
</evidence>
<dbReference type="Proteomes" id="UP000741013">
    <property type="component" value="Unassembled WGS sequence"/>
</dbReference>
<sequence>MSRPFATELDQALTAATRAPSPHNTQPWRFEVDGDRVELWLDHDRVLTVADPDAREARLSCGAALFNLRLSLRVNGKDPRVRLLPAPGSPDLLAEIRIDGVRRSTPAERELAEAIFHRHTNRRPFLDQQVPRGLQAALNTAALTEGGRLEHLEPSARYDTVAVLARRAEFLQATDESFQAESARWTRRSAGSADGVPLTAAAPPARHAGAVPQRGSHANAELPARSYEQQPLLVAVLSGGQGALADLRGGLVMQSVLLTATSLGLATSFVSQPFETTETRAALEALFRDSGRVHTLLRVGYGYATPPTARRPVTEVVHRGAAQTGGPST</sequence>
<proteinExistence type="predicted"/>
<organism evidence="1 2">
    <name type="scientific">Amycolatopsis magusensis</name>
    <dbReference type="NCBI Taxonomy" id="882444"/>
    <lineage>
        <taxon>Bacteria</taxon>
        <taxon>Bacillati</taxon>
        <taxon>Actinomycetota</taxon>
        <taxon>Actinomycetes</taxon>
        <taxon>Pseudonocardiales</taxon>
        <taxon>Pseudonocardiaceae</taxon>
        <taxon>Amycolatopsis</taxon>
    </lineage>
</organism>
<name>A0ABS4PXY9_9PSEU</name>
<dbReference type="InterPro" id="IPR050627">
    <property type="entry name" value="Nitroreductase/BluB"/>
</dbReference>
<reference evidence="1 2" key="1">
    <citation type="submission" date="2021-03" db="EMBL/GenBank/DDBJ databases">
        <title>Sequencing the genomes of 1000 actinobacteria strains.</title>
        <authorList>
            <person name="Klenk H.-P."/>
        </authorList>
    </citation>
    <scope>NUCLEOTIDE SEQUENCE [LARGE SCALE GENOMIC DNA]</scope>
    <source>
        <strain evidence="1 2">DSM 45510</strain>
    </source>
</reference>
<dbReference type="RefSeq" id="WP_209666835.1">
    <property type="nucleotide sequence ID" value="NZ_JAGGMS010000001.1"/>
</dbReference>
<evidence type="ECO:0000313" key="1">
    <source>
        <dbReference type="EMBL" id="MBP2183699.1"/>
    </source>
</evidence>
<dbReference type="EMBL" id="JAGGMS010000001">
    <property type="protein sequence ID" value="MBP2183699.1"/>
    <property type="molecule type" value="Genomic_DNA"/>
</dbReference>
<dbReference type="Gene3D" id="3.40.109.10">
    <property type="entry name" value="NADH Oxidase"/>
    <property type="match status" value="2"/>
</dbReference>
<dbReference type="SUPFAM" id="SSF55469">
    <property type="entry name" value="FMN-dependent nitroreductase-like"/>
    <property type="match status" value="2"/>
</dbReference>